<reference evidence="2 3" key="1">
    <citation type="submission" date="2019-11" db="EMBL/GenBank/DDBJ databases">
        <title>Genome sequences of 17 halophilic strains isolated from different environments.</title>
        <authorList>
            <person name="Furrow R.E."/>
        </authorList>
    </citation>
    <scope>NUCLEOTIDE SEQUENCE [LARGE SCALE GENOMIC DNA]</scope>
    <source>
        <strain evidence="2 3">22507_15_FS</strain>
    </source>
</reference>
<organism evidence="2 3">
    <name type="scientific">Vreelandella halophila</name>
    <dbReference type="NCBI Taxonomy" id="86177"/>
    <lineage>
        <taxon>Bacteria</taxon>
        <taxon>Pseudomonadati</taxon>
        <taxon>Pseudomonadota</taxon>
        <taxon>Gammaproteobacteria</taxon>
        <taxon>Oceanospirillales</taxon>
        <taxon>Halomonadaceae</taxon>
        <taxon>Vreelandella</taxon>
    </lineage>
</organism>
<dbReference type="EMBL" id="WMEX01000001">
    <property type="protein sequence ID" value="MYL25301.1"/>
    <property type="molecule type" value="Genomic_DNA"/>
</dbReference>
<dbReference type="PANTHER" id="PTHR36966:SF1">
    <property type="entry name" value="REP-ASSOCIATED TYROSINE TRANSPOSASE"/>
    <property type="match status" value="1"/>
</dbReference>
<name>A0A9X5B2X3_9GAMM</name>
<evidence type="ECO:0000313" key="3">
    <source>
        <dbReference type="Proteomes" id="UP000460751"/>
    </source>
</evidence>
<dbReference type="InterPro" id="IPR002686">
    <property type="entry name" value="Transposase_17"/>
</dbReference>
<gene>
    <name evidence="2" type="ORF">GLW01_00685</name>
</gene>
<dbReference type="InterPro" id="IPR036515">
    <property type="entry name" value="Transposase_17_sf"/>
</dbReference>
<protein>
    <submittedName>
        <fullName evidence="2">Transposase</fullName>
    </submittedName>
</protein>
<dbReference type="GO" id="GO:0006313">
    <property type="term" value="P:DNA transposition"/>
    <property type="evidence" value="ECO:0007669"/>
    <property type="project" value="InterPro"/>
</dbReference>
<dbReference type="OrthoDB" id="9794403at2"/>
<evidence type="ECO:0000313" key="2">
    <source>
        <dbReference type="EMBL" id="MYL25301.1"/>
    </source>
</evidence>
<dbReference type="Pfam" id="PF01797">
    <property type="entry name" value="Y1_Tnp"/>
    <property type="match status" value="1"/>
</dbReference>
<proteinExistence type="predicted"/>
<dbReference type="GO" id="GO:0043565">
    <property type="term" value="F:sequence-specific DNA binding"/>
    <property type="evidence" value="ECO:0007669"/>
    <property type="project" value="TreeGrafter"/>
</dbReference>
<dbReference type="SUPFAM" id="SSF143422">
    <property type="entry name" value="Transposase IS200-like"/>
    <property type="match status" value="1"/>
</dbReference>
<dbReference type="PANTHER" id="PTHR36966">
    <property type="entry name" value="REP-ASSOCIATED TYROSINE TRANSPOSASE"/>
    <property type="match status" value="1"/>
</dbReference>
<dbReference type="GO" id="GO:0004803">
    <property type="term" value="F:transposase activity"/>
    <property type="evidence" value="ECO:0007669"/>
    <property type="project" value="InterPro"/>
</dbReference>
<sequence>MERATQPAGHRLRRGRVSEPGRIYLVTANCWNRHTVFRELESGRAVVGGLREAEDLAETWCFVVMPDHIHWLMQLRDGASLERAVGKVKARATLRLRNLRPELAEARIWQPGFHDRALRRYEDFRAVARYVVANPLRAGLVERIEDYPLWDACWL</sequence>
<evidence type="ECO:0000259" key="1">
    <source>
        <dbReference type="SMART" id="SM01321"/>
    </source>
</evidence>
<dbReference type="Gene3D" id="3.30.70.1290">
    <property type="entry name" value="Transposase IS200-like"/>
    <property type="match status" value="1"/>
</dbReference>
<comment type="caution">
    <text evidence="2">The sequence shown here is derived from an EMBL/GenBank/DDBJ whole genome shotgun (WGS) entry which is preliminary data.</text>
</comment>
<dbReference type="Proteomes" id="UP000460751">
    <property type="component" value="Unassembled WGS sequence"/>
</dbReference>
<dbReference type="RefSeq" id="WP_160897782.1">
    <property type="nucleotide sequence ID" value="NZ_WMEX01000001.1"/>
</dbReference>
<dbReference type="NCBIfam" id="NF047646">
    <property type="entry name" value="REP_Tyr_transpos"/>
    <property type="match status" value="1"/>
</dbReference>
<dbReference type="InterPro" id="IPR052715">
    <property type="entry name" value="RAYT_transposase"/>
</dbReference>
<feature type="domain" description="Transposase IS200-like" evidence="1">
    <location>
        <begin position="19"/>
        <end position="134"/>
    </location>
</feature>
<dbReference type="SMART" id="SM01321">
    <property type="entry name" value="Y1_Tnp"/>
    <property type="match status" value="1"/>
</dbReference>
<keyword evidence="3" id="KW-1185">Reference proteome</keyword>
<accession>A0A9X5B2X3</accession>
<dbReference type="AlphaFoldDB" id="A0A9X5B2X3"/>